<feature type="non-terminal residue" evidence="2">
    <location>
        <position position="1"/>
    </location>
</feature>
<proteinExistence type="predicted"/>
<dbReference type="Proteomes" id="UP001153365">
    <property type="component" value="Unassembled WGS sequence"/>
</dbReference>
<feature type="non-terminal residue" evidence="2">
    <location>
        <position position="262"/>
    </location>
</feature>
<protein>
    <submittedName>
        <fullName evidence="2">Expressed protein</fullName>
    </submittedName>
</protein>
<evidence type="ECO:0000256" key="1">
    <source>
        <dbReference type="SAM" id="MobiDB-lite"/>
    </source>
</evidence>
<comment type="caution">
    <text evidence="2">The sequence shown here is derived from an EMBL/GenBank/DDBJ whole genome shotgun (WGS) entry which is preliminary data.</text>
</comment>
<gene>
    <name evidence="2" type="ORF">PPACK8108_LOCUS1835</name>
</gene>
<organism evidence="2 3">
    <name type="scientific">Phakopsora pachyrhizi</name>
    <name type="common">Asian soybean rust disease fungus</name>
    <dbReference type="NCBI Taxonomy" id="170000"/>
    <lineage>
        <taxon>Eukaryota</taxon>
        <taxon>Fungi</taxon>
        <taxon>Dikarya</taxon>
        <taxon>Basidiomycota</taxon>
        <taxon>Pucciniomycotina</taxon>
        <taxon>Pucciniomycetes</taxon>
        <taxon>Pucciniales</taxon>
        <taxon>Phakopsoraceae</taxon>
        <taxon>Phakopsora</taxon>
    </lineage>
</organism>
<evidence type="ECO:0000313" key="3">
    <source>
        <dbReference type="Proteomes" id="UP001153365"/>
    </source>
</evidence>
<dbReference type="EMBL" id="CALTRL010000304">
    <property type="protein sequence ID" value="CAH7667435.1"/>
    <property type="molecule type" value="Genomic_DNA"/>
</dbReference>
<evidence type="ECO:0000313" key="2">
    <source>
        <dbReference type="EMBL" id="CAH7667435.1"/>
    </source>
</evidence>
<feature type="region of interest" description="Disordered" evidence="1">
    <location>
        <begin position="1"/>
        <end position="23"/>
    </location>
</feature>
<reference evidence="2" key="1">
    <citation type="submission" date="2022-06" db="EMBL/GenBank/DDBJ databases">
        <authorList>
            <consortium name="SYNGENTA / RWTH Aachen University"/>
        </authorList>
    </citation>
    <scope>NUCLEOTIDE SEQUENCE</scope>
</reference>
<sequence>SRTPSLSSSISSTSTSNISGSSSLSHTYKNLNNLKGQILFVPPSKKKIFFPRVFQFCEKSRTSIGPMSEIDNFRPEILPSIILTYTTDEDDYCTVSPFGFDLFCPYTENSAPHMNYLRVPTVTPLKNLANSPKRRQWPHSSGPWLRPVETKKYRIIEENDRNTGATMIWKEGCRLSNGMVVGWTSKIEQSMQQYYFQLRLQKALKKILNAKNGFSHNQKVFAPLNSFPPPRLSSEIEANQKQFLLEQELKSARDIRWQKNLR</sequence>
<accession>A0AAV0AH42</accession>
<name>A0AAV0AH42_PHAPC</name>
<dbReference type="AlphaFoldDB" id="A0AAV0AH42"/>
<keyword evidence="3" id="KW-1185">Reference proteome</keyword>